<evidence type="ECO:0000256" key="1">
    <source>
        <dbReference type="SAM" id="MobiDB-lite"/>
    </source>
</evidence>
<protein>
    <submittedName>
        <fullName evidence="2">Uncharacterized protein</fullName>
    </submittedName>
</protein>
<sequence>MQINRRFPQQERNFEAFAATN</sequence>
<evidence type="ECO:0000313" key="3">
    <source>
        <dbReference type="Proteomes" id="UP000018144"/>
    </source>
</evidence>
<dbReference type="EMBL" id="HF936658">
    <property type="protein sequence ID" value="CCX17471.1"/>
    <property type="molecule type" value="Genomic_DNA"/>
</dbReference>
<evidence type="ECO:0000313" key="2">
    <source>
        <dbReference type="EMBL" id="CCX17471.1"/>
    </source>
</evidence>
<dbReference type="Proteomes" id="UP000018144">
    <property type="component" value="Unassembled WGS sequence"/>
</dbReference>
<gene>
    <name evidence="2" type="ORF">PCON_04475</name>
</gene>
<accession>U4LQB5</accession>
<feature type="region of interest" description="Disordered" evidence="1">
    <location>
        <begin position="1"/>
        <end position="21"/>
    </location>
</feature>
<organism evidence="2 3">
    <name type="scientific">Pyronema omphalodes (strain CBS 100304)</name>
    <name type="common">Pyronema confluens</name>
    <dbReference type="NCBI Taxonomy" id="1076935"/>
    <lineage>
        <taxon>Eukaryota</taxon>
        <taxon>Fungi</taxon>
        <taxon>Dikarya</taxon>
        <taxon>Ascomycota</taxon>
        <taxon>Pezizomycotina</taxon>
        <taxon>Pezizomycetes</taxon>
        <taxon>Pezizales</taxon>
        <taxon>Pyronemataceae</taxon>
        <taxon>Pyronema</taxon>
    </lineage>
</organism>
<proteinExistence type="predicted"/>
<reference evidence="2 3" key="1">
    <citation type="journal article" date="2013" name="PLoS Genet.">
        <title>The genome and development-dependent transcriptomes of Pyronema confluens: a window into fungal evolution.</title>
        <authorList>
            <person name="Traeger S."/>
            <person name="Altegoer F."/>
            <person name="Freitag M."/>
            <person name="Gabaldon T."/>
            <person name="Kempken F."/>
            <person name="Kumar A."/>
            <person name="Marcet-Houben M."/>
            <person name="Poggeler S."/>
            <person name="Stajich J.E."/>
            <person name="Nowrousian M."/>
        </authorList>
    </citation>
    <scope>NUCLEOTIDE SEQUENCE [LARGE SCALE GENOMIC DNA]</scope>
    <source>
        <strain evidence="3">CBS 100304</strain>
        <tissue evidence="2">Vegetative mycelium</tissue>
    </source>
</reference>
<name>U4LQB5_PYROM</name>
<keyword evidence="3" id="KW-1185">Reference proteome</keyword>
<dbReference type="AlphaFoldDB" id="U4LQB5"/>